<sequence length="46" mass="5508">ERLERYLGRSWFLIVGELGFFIDGWDDTVIEQAVRRETITEMMESL</sequence>
<name>A0A0F9BLL2_9ZZZZ</name>
<protein>
    <submittedName>
        <fullName evidence="1">Uncharacterized protein</fullName>
    </submittedName>
</protein>
<feature type="non-terminal residue" evidence="1">
    <location>
        <position position="1"/>
    </location>
</feature>
<organism evidence="1">
    <name type="scientific">marine sediment metagenome</name>
    <dbReference type="NCBI Taxonomy" id="412755"/>
    <lineage>
        <taxon>unclassified sequences</taxon>
        <taxon>metagenomes</taxon>
        <taxon>ecological metagenomes</taxon>
    </lineage>
</organism>
<dbReference type="AlphaFoldDB" id="A0A0F9BLL2"/>
<gene>
    <name evidence="1" type="ORF">LCGC14_2774690</name>
</gene>
<dbReference type="EMBL" id="LAZR01051372">
    <property type="protein sequence ID" value="KKK85296.1"/>
    <property type="molecule type" value="Genomic_DNA"/>
</dbReference>
<reference evidence="1" key="1">
    <citation type="journal article" date="2015" name="Nature">
        <title>Complex archaea that bridge the gap between prokaryotes and eukaryotes.</title>
        <authorList>
            <person name="Spang A."/>
            <person name="Saw J.H."/>
            <person name="Jorgensen S.L."/>
            <person name="Zaremba-Niedzwiedzka K."/>
            <person name="Martijn J."/>
            <person name="Lind A.E."/>
            <person name="van Eijk R."/>
            <person name="Schleper C."/>
            <person name="Guy L."/>
            <person name="Ettema T.J."/>
        </authorList>
    </citation>
    <scope>NUCLEOTIDE SEQUENCE</scope>
</reference>
<evidence type="ECO:0000313" key="1">
    <source>
        <dbReference type="EMBL" id="KKK85296.1"/>
    </source>
</evidence>
<comment type="caution">
    <text evidence="1">The sequence shown here is derived from an EMBL/GenBank/DDBJ whole genome shotgun (WGS) entry which is preliminary data.</text>
</comment>
<proteinExistence type="predicted"/>
<accession>A0A0F9BLL2</accession>